<dbReference type="KEGG" id="toy:FO059_16330"/>
<dbReference type="Gene3D" id="2.30.110.10">
    <property type="entry name" value="Electron Transport, Fmn-binding Protein, Chain A"/>
    <property type="match status" value="1"/>
</dbReference>
<comment type="catalytic activity">
    <reaction evidence="2">
        <text>oxidized coenzyme F420-(gamma-L-Glu)(n) + a quinol + H(+) = reduced coenzyme F420-(gamma-L-Glu)(n) + a quinone</text>
        <dbReference type="Rhea" id="RHEA:39663"/>
        <dbReference type="Rhea" id="RHEA-COMP:12939"/>
        <dbReference type="Rhea" id="RHEA-COMP:14378"/>
        <dbReference type="ChEBI" id="CHEBI:15378"/>
        <dbReference type="ChEBI" id="CHEBI:24646"/>
        <dbReference type="ChEBI" id="CHEBI:132124"/>
        <dbReference type="ChEBI" id="CHEBI:133980"/>
        <dbReference type="ChEBI" id="CHEBI:139511"/>
    </reaction>
</comment>
<protein>
    <submittedName>
        <fullName evidence="3">Nitroreductase family deazaflavin-dependent oxidoreductase</fullName>
    </submittedName>
</protein>
<dbReference type="GO" id="GO:0016491">
    <property type="term" value="F:oxidoreductase activity"/>
    <property type="evidence" value="ECO:0007669"/>
    <property type="project" value="InterPro"/>
</dbReference>
<dbReference type="AlphaFoldDB" id="A0A516X6A3"/>
<dbReference type="RefSeq" id="WP_143910007.1">
    <property type="nucleotide sequence ID" value="NZ_CP041765.1"/>
</dbReference>
<organism evidence="3 4">
    <name type="scientific">Tomitella fengzijianii</name>
    <dbReference type="NCBI Taxonomy" id="2597660"/>
    <lineage>
        <taxon>Bacteria</taxon>
        <taxon>Bacillati</taxon>
        <taxon>Actinomycetota</taxon>
        <taxon>Actinomycetes</taxon>
        <taxon>Mycobacteriales</taxon>
        <taxon>Tomitella</taxon>
    </lineage>
</organism>
<keyword evidence="4" id="KW-1185">Reference proteome</keyword>
<evidence type="ECO:0000256" key="1">
    <source>
        <dbReference type="ARBA" id="ARBA00008710"/>
    </source>
</evidence>
<name>A0A516X6A3_9ACTN</name>
<dbReference type="Pfam" id="PF04075">
    <property type="entry name" value="F420H2_quin_red"/>
    <property type="match status" value="1"/>
</dbReference>
<dbReference type="Proteomes" id="UP000317344">
    <property type="component" value="Chromosome"/>
</dbReference>
<evidence type="ECO:0000313" key="3">
    <source>
        <dbReference type="EMBL" id="QDQ98602.1"/>
    </source>
</evidence>
<proteinExistence type="inferred from homology"/>
<evidence type="ECO:0000313" key="4">
    <source>
        <dbReference type="Proteomes" id="UP000317344"/>
    </source>
</evidence>
<dbReference type="NCBIfam" id="TIGR00026">
    <property type="entry name" value="hi_GC_TIGR00026"/>
    <property type="match status" value="1"/>
</dbReference>
<evidence type="ECO:0000256" key="2">
    <source>
        <dbReference type="ARBA" id="ARBA00049106"/>
    </source>
</evidence>
<gene>
    <name evidence="3" type="ORF">FO059_16330</name>
</gene>
<dbReference type="EMBL" id="CP041765">
    <property type="protein sequence ID" value="QDQ98602.1"/>
    <property type="molecule type" value="Genomic_DNA"/>
</dbReference>
<reference evidence="3 4" key="2">
    <citation type="submission" date="2019-07" db="EMBL/GenBank/DDBJ databases">
        <authorList>
            <person name="Huang Y."/>
        </authorList>
    </citation>
    <scope>NUCLEOTIDE SEQUENCE [LARGE SCALE GENOMIC DNA]</scope>
    <source>
        <strain evidence="3 4">HY188</strain>
    </source>
</reference>
<comment type="similarity">
    <text evidence="1">Belongs to the F420H(2)-dependent quinone reductase family.</text>
</comment>
<dbReference type="OrthoDB" id="8225825at2"/>
<dbReference type="GO" id="GO:0005886">
    <property type="term" value="C:plasma membrane"/>
    <property type="evidence" value="ECO:0007669"/>
    <property type="project" value="TreeGrafter"/>
</dbReference>
<reference evidence="3 4" key="1">
    <citation type="submission" date="2019-07" db="EMBL/GenBank/DDBJ databases">
        <title>Tomitella cavernea sp. nov., an actinomycete isolated from soil.</title>
        <authorList>
            <person name="Cheng J."/>
        </authorList>
    </citation>
    <scope>NUCLEOTIDE SEQUENCE [LARGE SCALE GENOMIC DNA]</scope>
    <source>
        <strain evidence="3 4">HY188</strain>
    </source>
</reference>
<accession>A0A516X6A3</accession>
<dbReference type="PANTHER" id="PTHR39428">
    <property type="entry name" value="F420H(2)-DEPENDENT QUINONE REDUCTASE RV1261C"/>
    <property type="match status" value="1"/>
</dbReference>
<dbReference type="PANTHER" id="PTHR39428:SF3">
    <property type="entry name" value="DEAZAFLAVIN-DEPENDENT NITROREDUCTASE"/>
    <property type="match status" value="1"/>
</dbReference>
<sequence length="168" mass="18467">MDKRPPRLDSPVVPSAIKAMSRAQTWVYKRTGGRVGGKWRVGAGFRKPVPTLLLEHRGRKSGRTYTVPLLYLVVGGGPESGGDPLTDDLVVVASQGGLPTNPQWYRNLVADPDVAVQIGSTRRAVRAHVAGADERERLWPALVEQYADFAAYQSWTDRTIPVVVLQPR</sequence>
<dbReference type="InterPro" id="IPR012349">
    <property type="entry name" value="Split_barrel_FMN-bd"/>
</dbReference>
<dbReference type="InterPro" id="IPR004378">
    <property type="entry name" value="F420H2_quin_Rdtase"/>
</dbReference>
<dbReference type="GO" id="GO:0070967">
    <property type="term" value="F:coenzyme F420 binding"/>
    <property type="evidence" value="ECO:0007669"/>
    <property type="project" value="TreeGrafter"/>
</dbReference>